<dbReference type="GO" id="GO:0006888">
    <property type="term" value="P:endoplasmic reticulum to Golgi vesicle-mediated transport"/>
    <property type="evidence" value="ECO:0007669"/>
    <property type="project" value="TreeGrafter"/>
</dbReference>
<dbReference type="Proteomes" id="UP000824596">
    <property type="component" value="Unassembled WGS sequence"/>
</dbReference>
<proteinExistence type="predicted"/>
<organism evidence="3 4">
    <name type="scientific">Hirsutella rhossiliensis</name>
    <dbReference type="NCBI Taxonomy" id="111463"/>
    <lineage>
        <taxon>Eukaryota</taxon>
        <taxon>Fungi</taxon>
        <taxon>Dikarya</taxon>
        <taxon>Ascomycota</taxon>
        <taxon>Pezizomycotina</taxon>
        <taxon>Sordariomycetes</taxon>
        <taxon>Hypocreomycetidae</taxon>
        <taxon>Hypocreales</taxon>
        <taxon>Ophiocordycipitaceae</taxon>
        <taxon>Hirsutella</taxon>
    </lineage>
</organism>
<name>A0A9P8SME9_9HYPO</name>
<dbReference type="InterPro" id="IPR046362">
    <property type="entry name" value="Zw10/DSL1_C_sf"/>
</dbReference>
<comment type="caution">
    <text evidence="3">The sequence shown here is derived from an EMBL/GenBank/DDBJ whole genome shotgun (WGS) entry which is preliminary data.</text>
</comment>
<keyword evidence="4" id="KW-1185">Reference proteome</keyword>
<dbReference type="Pfam" id="PF22766">
    <property type="entry name" value="ZW10_C2"/>
    <property type="match status" value="1"/>
</dbReference>
<accession>A0A9P8SME9</accession>
<dbReference type="OrthoDB" id="534815at2759"/>
<evidence type="ECO:0000259" key="2">
    <source>
        <dbReference type="Pfam" id="PF22766"/>
    </source>
</evidence>
<dbReference type="GO" id="GO:1990423">
    <property type="term" value="C:RZZ complex"/>
    <property type="evidence" value="ECO:0007669"/>
    <property type="project" value="TreeGrafter"/>
</dbReference>
<feature type="region of interest" description="Disordered" evidence="1">
    <location>
        <begin position="427"/>
        <end position="487"/>
    </location>
</feature>
<evidence type="ECO:0000256" key="1">
    <source>
        <dbReference type="SAM" id="MobiDB-lite"/>
    </source>
</evidence>
<dbReference type="EMBL" id="JAIZPD010000001">
    <property type="protein sequence ID" value="KAH0967936.1"/>
    <property type="molecule type" value="Genomic_DNA"/>
</dbReference>
<sequence length="855" mass="94168">MAAAVDSRRLSDALVSFSLDGHFPENIAELPPVSETDLEPAIGDLATTKNELEAQIHTINQETKDDVSSWVRNAKSLQDDIIRSKTIANDIIRQAEAPQVSGEAIQNAEARADFLCREVQYSQQLHSVLQKIQNVARLLGNVDRAKNERRVLDSLRLLEQSWTALDQVGVSKSCRVMRLLDLRSFELKTHVHDTLNHIWKSLISVDMDAGKIVIYDALHEDNMTLNDAVIGLKAYKETDERMEQLWRNLDAAIVSPRMNNSASTVPAVKAEADSLELHGQAETSVDALISDLEKVLVFLAHKLPPDLLRSLSSIMMAEVVPRLIQQWLNPAVPPSLTDMASFQNMIRRTNGLGATLEEKGYTGLDELIEWASKAHMTWLNKCRESALDTVRTRLTRGIGESKPVEKVERHMVSLTEGKELVTTGAGATADINDWGEGWGDAWDDDDGDTQDATGSDPRTGIPSDHTKGEDDGADAWGWGEDDDAKKPAEETKIAAGEEDDSADAWGWGDEDATAEPAVEGNKARGASAQERGQKTRELVLKETYHISSMPEPVLDLIFAILEDGAALTKAGNEYDLVAATAPGLFSLPTFALALFRAISPYYYSLNVGGNMFLYNDAMYMAEKLADFSSAWKLRDGLTPRALNMLRLDSDIKTLQNFANRSYGNEMNIQKTVLQDLLGGSQSLMQQDEMEAAVEAGTARIRTMAATWEPILARSVWSQAIGSLADALATRLIGDVLDMSAIGQEEAYSIAKLIASATELDDLFLPSKMGAAADPSADEVPTTAQYAPHWLRLKYLGEVLQSNLNEVRYLWCDSELSLYFSAEEVIDLIGASFEDNARTRETIKEIQSKPEPLVGR</sequence>
<dbReference type="GO" id="GO:0007094">
    <property type="term" value="P:mitotic spindle assembly checkpoint signaling"/>
    <property type="evidence" value="ECO:0007669"/>
    <property type="project" value="TreeGrafter"/>
</dbReference>
<dbReference type="Gene3D" id="1.10.357.150">
    <property type="match status" value="1"/>
</dbReference>
<dbReference type="GO" id="GO:0005737">
    <property type="term" value="C:cytoplasm"/>
    <property type="evidence" value="ECO:0007669"/>
    <property type="project" value="GOC"/>
</dbReference>
<reference evidence="3" key="1">
    <citation type="submission" date="2021-09" db="EMBL/GenBank/DDBJ databases">
        <title>A high-quality genome of the endoparasitic fungus Hirsutella rhossiliensis with a comparison of Hirsutella genomes reveals transposable elements contributing to genome size variation.</title>
        <authorList>
            <person name="Lin R."/>
            <person name="Jiao Y."/>
            <person name="Sun X."/>
            <person name="Ling J."/>
            <person name="Xie B."/>
            <person name="Cheng X."/>
        </authorList>
    </citation>
    <scope>NUCLEOTIDE SEQUENCE</scope>
    <source>
        <strain evidence="3">HR02</strain>
    </source>
</reference>
<evidence type="ECO:0000313" key="4">
    <source>
        <dbReference type="Proteomes" id="UP000824596"/>
    </source>
</evidence>
<protein>
    <submittedName>
        <fullName evidence="3">Centromere/kinetochore zw10 domain-containing protein</fullName>
    </submittedName>
</protein>
<dbReference type="GeneID" id="68349707"/>
<feature type="domain" description="ZW10 C-terminal helical" evidence="2">
    <location>
        <begin position="693"/>
        <end position="844"/>
    </location>
</feature>
<evidence type="ECO:0000313" key="3">
    <source>
        <dbReference type="EMBL" id="KAH0967936.1"/>
    </source>
</evidence>
<dbReference type="PANTHER" id="PTHR12205:SF0">
    <property type="entry name" value="CENTROMERE_KINETOCHORE PROTEIN ZW10 HOMOLOG"/>
    <property type="match status" value="1"/>
</dbReference>
<dbReference type="InterPro" id="IPR055148">
    <property type="entry name" value="ZW10_C_2"/>
</dbReference>
<dbReference type="PANTHER" id="PTHR12205">
    <property type="entry name" value="CENTROMERE/KINETOCHORE PROTEIN ZW10"/>
    <property type="match status" value="1"/>
</dbReference>
<dbReference type="RefSeq" id="XP_044725449.1">
    <property type="nucleotide sequence ID" value="XM_044859049.1"/>
</dbReference>
<dbReference type="AlphaFoldDB" id="A0A9P8SME9"/>
<gene>
    <name evidence="3" type="ORF">HRG_00578</name>
</gene>